<reference evidence="7" key="1">
    <citation type="journal article" date="2005" name="Nature">
        <title>Sequencing of Aspergillus nidulans and comparative analysis with A. fumigatus and A. oryzae.</title>
        <authorList>
            <person name="Galagan J.E."/>
            <person name="Calvo S.E."/>
            <person name="Cuomo C."/>
            <person name="Ma L.J."/>
            <person name="Wortman J.R."/>
            <person name="Batzoglou S."/>
            <person name="Lee S.I."/>
            <person name="Basturkmen M."/>
            <person name="Spevak C.C."/>
            <person name="Clutterbuck J."/>
            <person name="Kapitonov V."/>
            <person name="Jurka J."/>
            <person name="Scazzocchio C."/>
            <person name="Farman M."/>
            <person name="Butler J."/>
            <person name="Purcell S."/>
            <person name="Harris S."/>
            <person name="Braus G.H."/>
            <person name="Draht O."/>
            <person name="Busch S."/>
            <person name="D'Enfert C."/>
            <person name="Bouchier C."/>
            <person name="Goldman G.H."/>
            <person name="Bell-Pedersen D."/>
            <person name="Griffiths-Jones S."/>
            <person name="Doonan J.H."/>
            <person name="Yu J."/>
            <person name="Vienken K."/>
            <person name="Pain A."/>
            <person name="Freitag M."/>
            <person name="Selker E.U."/>
            <person name="Archer D.B."/>
            <person name="Penalva M.A."/>
            <person name="Oakley B.R."/>
            <person name="Momany M."/>
            <person name="Tanaka T."/>
            <person name="Kumagai T."/>
            <person name="Asai K."/>
            <person name="Machida M."/>
            <person name="Nierman W.C."/>
            <person name="Denning D.W."/>
            <person name="Caddick M."/>
            <person name="Hynes M."/>
            <person name="Paoletti M."/>
            <person name="Fischer R."/>
            <person name="Miller B."/>
            <person name="Dyer P."/>
            <person name="Sachs M.S."/>
            <person name="Osmani S.A."/>
            <person name="Birren B.W."/>
        </authorList>
    </citation>
    <scope>NUCLEOTIDE SEQUENCE [LARGE SCALE GENOMIC DNA]</scope>
    <source>
        <strain evidence="7">FGSC A4 / ATCC 38163 / CBS 112.46 / NRRL 194 / M139</strain>
    </source>
</reference>
<dbReference type="GeneID" id="2869216"/>
<dbReference type="InterPro" id="IPR021109">
    <property type="entry name" value="Peptidase_aspartic_dom_sf"/>
</dbReference>
<name>Q5AUC8_EMENI</name>
<dbReference type="InterPro" id="IPR001461">
    <property type="entry name" value="Aspartic_peptidase_A1"/>
</dbReference>
<keyword evidence="7" id="KW-1185">Reference proteome</keyword>
<dbReference type="RefSeq" id="XP_681371.1">
    <property type="nucleotide sequence ID" value="XM_676279.2"/>
</dbReference>
<evidence type="ECO:0000313" key="7">
    <source>
        <dbReference type="Proteomes" id="UP000000560"/>
    </source>
</evidence>
<dbReference type="CDD" id="cd05471">
    <property type="entry name" value="pepsin_like"/>
    <property type="match status" value="1"/>
</dbReference>
<accession>C8V6L2</accession>
<dbReference type="Proteomes" id="UP000000560">
    <property type="component" value="Chromosome II"/>
</dbReference>
<gene>
    <name evidence="6" type="ORF">ANIA_08102</name>
</gene>
<proteinExistence type="inferred from homology"/>
<dbReference type="InParanoid" id="Q5AUC8"/>
<accession>Q5AUC8</accession>
<comment type="similarity">
    <text evidence="1">Belongs to the peptidase A1 family.</text>
</comment>
<dbReference type="eggNOG" id="KOG1339">
    <property type="taxonomic scope" value="Eukaryota"/>
</dbReference>
<dbReference type="SUPFAM" id="SSF50630">
    <property type="entry name" value="Acid proteases"/>
    <property type="match status" value="1"/>
</dbReference>
<dbReference type="PROSITE" id="PS51767">
    <property type="entry name" value="PEPTIDASE_A1"/>
    <property type="match status" value="1"/>
</dbReference>
<dbReference type="Pfam" id="PF00026">
    <property type="entry name" value="Asp"/>
    <property type="match status" value="2"/>
</dbReference>
<keyword evidence="2" id="KW-0378">Hydrolase</keyword>
<evidence type="ECO:0000313" key="6">
    <source>
        <dbReference type="EMBL" id="CBF73891.1"/>
    </source>
</evidence>
<reference evidence="7" key="2">
    <citation type="journal article" date="2009" name="Fungal Genet. Biol.">
        <title>The 2008 update of the Aspergillus nidulans genome annotation: a community effort.</title>
        <authorList>
            <person name="Wortman J.R."/>
            <person name="Gilsenan J.M."/>
            <person name="Joardar V."/>
            <person name="Deegan J."/>
            <person name="Clutterbuck J."/>
            <person name="Andersen M.R."/>
            <person name="Archer D."/>
            <person name="Bencina M."/>
            <person name="Braus G."/>
            <person name="Coutinho P."/>
            <person name="von Dohren H."/>
            <person name="Doonan J."/>
            <person name="Driessen A.J."/>
            <person name="Durek P."/>
            <person name="Espeso E."/>
            <person name="Fekete E."/>
            <person name="Flipphi M."/>
            <person name="Estrada C.G."/>
            <person name="Geysens S."/>
            <person name="Goldman G."/>
            <person name="de Groot P.W."/>
            <person name="Hansen K."/>
            <person name="Harris S.D."/>
            <person name="Heinekamp T."/>
            <person name="Helmstaedt K."/>
            <person name="Henrissat B."/>
            <person name="Hofmann G."/>
            <person name="Homan T."/>
            <person name="Horio T."/>
            <person name="Horiuchi H."/>
            <person name="James S."/>
            <person name="Jones M."/>
            <person name="Karaffa L."/>
            <person name="Karanyi Z."/>
            <person name="Kato M."/>
            <person name="Keller N."/>
            <person name="Kelly D.E."/>
            <person name="Kiel J.A."/>
            <person name="Kim J.M."/>
            <person name="van der Klei I.J."/>
            <person name="Klis F.M."/>
            <person name="Kovalchuk A."/>
            <person name="Krasevec N."/>
            <person name="Kubicek C.P."/>
            <person name="Liu B."/>
            <person name="Maccabe A."/>
            <person name="Meyer V."/>
            <person name="Mirabito P."/>
            <person name="Miskei M."/>
            <person name="Mos M."/>
            <person name="Mullins J."/>
            <person name="Nelson D.R."/>
            <person name="Nielsen J."/>
            <person name="Oakley B.R."/>
            <person name="Osmani S.A."/>
            <person name="Pakula T."/>
            <person name="Paszewski A."/>
            <person name="Paulsen I."/>
            <person name="Pilsyk S."/>
            <person name="Pocsi I."/>
            <person name="Punt P.J."/>
            <person name="Ram A.F."/>
            <person name="Ren Q."/>
            <person name="Robellet X."/>
            <person name="Robson G."/>
            <person name="Seiboth B."/>
            <person name="van Solingen P."/>
            <person name="Specht T."/>
            <person name="Sun J."/>
            <person name="Taheri-Talesh N."/>
            <person name="Takeshita N."/>
            <person name="Ussery D."/>
            <person name="vanKuyk P.A."/>
            <person name="Visser H."/>
            <person name="van de Vondervoort P.J."/>
            <person name="de Vries R.P."/>
            <person name="Walton J."/>
            <person name="Xiang X."/>
            <person name="Xiong Y."/>
            <person name="Zeng A.P."/>
            <person name="Brandt B.W."/>
            <person name="Cornell M.J."/>
            <person name="van den Hondel C.A."/>
            <person name="Visser J."/>
            <person name="Oliver S.G."/>
            <person name="Turner G."/>
        </authorList>
    </citation>
    <scope>GENOME REANNOTATION</scope>
    <source>
        <strain evidence="7">FGSC A4 / ATCC 38163 / CBS 112.46 / NRRL 194 / M139</strain>
    </source>
</reference>
<dbReference type="OrthoDB" id="15189at2759"/>
<sequence>MRHLVASSLLASAAAVNLPRHHLQIRQSSNTTRTAHTIPLTATLYGSRYNAPVTIGNTEFDLLVDTGSSDTFVIETGYECFGQSVYTGDIVTAEQSQCAYASETYNPSESDTFEPINNETFIAAYGAGVATGSMAYEDITLGGVTVTDQRFGLVNRSSPMGLGASGILGLAYPVITSAYEVNGTLEDYVDDLAEDLDDDDVDTSIEQEPYSPLFVNMARRGLVEPYFSLALERLDGDSETGDGGVLVLGGLPDVKLANNFTTVAAEYYEAAEFRSDNGTRLRSYWATTVQRISYGGDGEYTASYQTIVDSGAPMNYVPTEVADGFNQAFSSSAQWDDTQGAYRVDCDANAPDFAVQLGGTTFKLNPTDLVLRSGVEFGGEEICVSAVTRGLEQQINETDTTELYILGAGFLKGVVAVFDFGNSEMRFAERDTSAASVLEVFGGRKLAVVLGVMFALLI</sequence>
<dbReference type="OMA" id="YTINIDA"/>
<feature type="active site" evidence="3">
    <location>
        <position position="309"/>
    </location>
</feature>
<dbReference type="Gene3D" id="2.40.70.10">
    <property type="entry name" value="Acid Proteases"/>
    <property type="match status" value="2"/>
</dbReference>
<dbReference type="PANTHER" id="PTHR47966:SF47">
    <property type="entry name" value="ENDOPEPTIDASE, PUTATIVE (AFU_ORTHOLOGUE AFUA_3G01220)-RELATED"/>
    <property type="match status" value="1"/>
</dbReference>
<evidence type="ECO:0000256" key="4">
    <source>
        <dbReference type="PIRSR" id="PIRSR601461-2"/>
    </source>
</evidence>
<evidence type="ECO:0000256" key="2">
    <source>
        <dbReference type="ARBA" id="ARBA00022801"/>
    </source>
</evidence>
<dbReference type="PRINTS" id="PR00792">
    <property type="entry name" value="PEPSIN"/>
</dbReference>
<dbReference type="MEROPS" id="A01.081"/>
<dbReference type="GO" id="GO:0004190">
    <property type="term" value="F:aspartic-type endopeptidase activity"/>
    <property type="evidence" value="ECO:0000318"/>
    <property type="project" value="GO_Central"/>
</dbReference>
<feature type="domain" description="Peptidase A1" evidence="5">
    <location>
        <begin position="49"/>
        <end position="428"/>
    </location>
</feature>
<feature type="disulfide bond" evidence="4">
    <location>
        <begin position="346"/>
        <end position="383"/>
    </location>
</feature>
<dbReference type="PANTHER" id="PTHR47966">
    <property type="entry name" value="BETA-SITE APP-CLEAVING ENZYME, ISOFORM A-RELATED"/>
    <property type="match status" value="1"/>
</dbReference>
<dbReference type="AlphaFoldDB" id="Q5AUC8"/>
<dbReference type="EMBL" id="BN001302">
    <property type="protein sequence ID" value="CBF73891.1"/>
    <property type="molecule type" value="Genomic_DNA"/>
</dbReference>
<organism evidence="6 7">
    <name type="scientific">Emericella nidulans (strain FGSC A4 / ATCC 38163 / CBS 112.46 / NRRL 194 / M139)</name>
    <name type="common">Aspergillus nidulans</name>
    <dbReference type="NCBI Taxonomy" id="227321"/>
    <lineage>
        <taxon>Eukaryota</taxon>
        <taxon>Fungi</taxon>
        <taxon>Dikarya</taxon>
        <taxon>Ascomycota</taxon>
        <taxon>Pezizomycotina</taxon>
        <taxon>Eurotiomycetes</taxon>
        <taxon>Eurotiomycetidae</taxon>
        <taxon>Eurotiales</taxon>
        <taxon>Aspergillaceae</taxon>
        <taxon>Aspergillus</taxon>
        <taxon>Aspergillus subgen. Nidulantes</taxon>
    </lineage>
</organism>
<dbReference type="InterPro" id="IPR034164">
    <property type="entry name" value="Pepsin-like_dom"/>
</dbReference>
<protein>
    <submittedName>
        <fullName evidence="6">Aspartic-type endopeptidase, putative (AFU_orthologue AFUA_3G01220)</fullName>
    </submittedName>
</protein>
<evidence type="ECO:0000259" key="5">
    <source>
        <dbReference type="PROSITE" id="PS51767"/>
    </source>
</evidence>
<dbReference type="GO" id="GO:0006508">
    <property type="term" value="P:proteolysis"/>
    <property type="evidence" value="ECO:0000318"/>
    <property type="project" value="GO_Central"/>
</dbReference>
<evidence type="ECO:0000256" key="3">
    <source>
        <dbReference type="PIRSR" id="PIRSR601461-1"/>
    </source>
</evidence>
<dbReference type="KEGG" id="ani:ANIA_08102"/>
<dbReference type="HOGENOM" id="CLU_035052_1_0_1"/>
<evidence type="ECO:0000256" key="1">
    <source>
        <dbReference type="ARBA" id="ARBA00007447"/>
    </source>
</evidence>
<dbReference type="InterPro" id="IPR033121">
    <property type="entry name" value="PEPTIDASE_A1"/>
</dbReference>
<feature type="active site" evidence="3">
    <location>
        <position position="65"/>
    </location>
</feature>
<keyword evidence="4" id="KW-1015">Disulfide bond</keyword>
<dbReference type="GO" id="GO:0000324">
    <property type="term" value="C:fungal-type vacuole"/>
    <property type="evidence" value="ECO:0000318"/>
    <property type="project" value="GO_Central"/>
</dbReference>